<dbReference type="InParanoid" id="A0A0C3HU70"/>
<reference evidence="1 2" key="1">
    <citation type="submission" date="2014-04" db="EMBL/GenBank/DDBJ databases">
        <authorList>
            <consortium name="DOE Joint Genome Institute"/>
            <person name="Kuo A."/>
            <person name="Martino E."/>
            <person name="Perotto S."/>
            <person name="Kohler A."/>
            <person name="Nagy L.G."/>
            <person name="Floudas D."/>
            <person name="Copeland A."/>
            <person name="Barry K.W."/>
            <person name="Cichocki N."/>
            <person name="Veneault-Fourrey C."/>
            <person name="LaButti K."/>
            <person name="Lindquist E.A."/>
            <person name="Lipzen A."/>
            <person name="Lundell T."/>
            <person name="Morin E."/>
            <person name="Murat C."/>
            <person name="Sun H."/>
            <person name="Tunlid A."/>
            <person name="Henrissat B."/>
            <person name="Grigoriev I.V."/>
            <person name="Hibbett D.S."/>
            <person name="Martin F."/>
            <person name="Nordberg H.P."/>
            <person name="Cantor M.N."/>
            <person name="Hua S.X."/>
        </authorList>
    </citation>
    <scope>NUCLEOTIDE SEQUENCE [LARGE SCALE GENOMIC DNA]</scope>
    <source>
        <strain evidence="1 2">Zn</strain>
    </source>
</reference>
<reference evidence="2" key="2">
    <citation type="submission" date="2015-01" db="EMBL/GenBank/DDBJ databases">
        <title>Evolutionary Origins and Diversification of the Mycorrhizal Mutualists.</title>
        <authorList>
            <consortium name="DOE Joint Genome Institute"/>
            <consortium name="Mycorrhizal Genomics Consortium"/>
            <person name="Kohler A."/>
            <person name="Kuo A."/>
            <person name="Nagy L.G."/>
            <person name="Floudas D."/>
            <person name="Copeland A."/>
            <person name="Barry K.W."/>
            <person name="Cichocki N."/>
            <person name="Veneault-Fourrey C."/>
            <person name="LaButti K."/>
            <person name="Lindquist E.A."/>
            <person name="Lipzen A."/>
            <person name="Lundell T."/>
            <person name="Morin E."/>
            <person name="Murat C."/>
            <person name="Riley R."/>
            <person name="Ohm R."/>
            <person name="Sun H."/>
            <person name="Tunlid A."/>
            <person name="Henrissat B."/>
            <person name="Grigoriev I.V."/>
            <person name="Hibbett D.S."/>
            <person name="Martin F."/>
        </authorList>
    </citation>
    <scope>NUCLEOTIDE SEQUENCE [LARGE SCALE GENOMIC DNA]</scope>
    <source>
        <strain evidence="2">Zn</strain>
    </source>
</reference>
<dbReference type="HOGENOM" id="CLU_2378443_0_0_1"/>
<evidence type="ECO:0000313" key="2">
    <source>
        <dbReference type="Proteomes" id="UP000054321"/>
    </source>
</evidence>
<dbReference type="AlphaFoldDB" id="A0A0C3HU70"/>
<evidence type="ECO:0000313" key="1">
    <source>
        <dbReference type="EMBL" id="KIN06560.1"/>
    </source>
</evidence>
<sequence>MPSWRCTLASGPGWARRQASRFVQRRGAALQVQKPSCFKLKCLLRRFWRERMQVWRLQSLWWCTRKLSEWREIFIFRLEIWSQALGLCKSNRLNG</sequence>
<proteinExistence type="predicted"/>
<dbReference type="EMBL" id="KN832871">
    <property type="protein sequence ID" value="KIN06560.1"/>
    <property type="molecule type" value="Genomic_DNA"/>
</dbReference>
<protein>
    <submittedName>
        <fullName evidence="1">Uncharacterized protein</fullName>
    </submittedName>
</protein>
<name>A0A0C3HU70_OIDMZ</name>
<dbReference type="Proteomes" id="UP000054321">
    <property type="component" value="Unassembled WGS sequence"/>
</dbReference>
<accession>A0A0C3HU70</accession>
<organism evidence="1 2">
    <name type="scientific">Oidiodendron maius (strain Zn)</name>
    <dbReference type="NCBI Taxonomy" id="913774"/>
    <lineage>
        <taxon>Eukaryota</taxon>
        <taxon>Fungi</taxon>
        <taxon>Dikarya</taxon>
        <taxon>Ascomycota</taxon>
        <taxon>Pezizomycotina</taxon>
        <taxon>Leotiomycetes</taxon>
        <taxon>Leotiomycetes incertae sedis</taxon>
        <taxon>Myxotrichaceae</taxon>
        <taxon>Oidiodendron</taxon>
    </lineage>
</organism>
<feature type="non-terminal residue" evidence="1">
    <location>
        <position position="95"/>
    </location>
</feature>
<keyword evidence="2" id="KW-1185">Reference proteome</keyword>
<gene>
    <name evidence="1" type="ORF">OIDMADRAFT_17373</name>
</gene>